<dbReference type="EC" id="3.4.15.6" evidence="4"/>
<comment type="function">
    <text evidence="2">Exopeptidase that catalyzes the hydrolytic cleavage of multi-L-arginyl-poly-L-aspartic acid (cyanophycin; a water-insoluble reserve polymer) into aspartate-arginine dipeptides.</text>
</comment>
<sequence length="291" mass="32639">MMITLSDSTITERLVYWMSKGDLLIIGGNEDKENDREILKKFVDISREKNGPIGILTTATEYPEELGDTYRSIFEELGVSETVLFHIDTREKAEDPKTVQQLQNCNALFITGGDQVRLTSILGGTRFYTTLKELWLQKAFMIAGTSAGASVMSRHMIMSSVDTEDETIVEMGAGFDFMEDAIIDQHFSQRARFGRLMNAIAHNPQIMGIGIDENTAIWVKEEGRLFEVLGEHSVSLFDGKKLTYVDTTSHGDNHDITISGVRLHSLARGYTFDLITRELIQAPGGEHHEDQ</sequence>
<dbReference type="Gene3D" id="3.40.50.880">
    <property type="match status" value="1"/>
</dbReference>
<evidence type="ECO:0000256" key="1">
    <source>
        <dbReference type="ARBA" id="ARBA00001092"/>
    </source>
</evidence>
<dbReference type="GO" id="GO:0004180">
    <property type="term" value="F:carboxypeptidase activity"/>
    <property type="evidence" value="ECO:0007669"/>
    <property type="project" value="UniProtKB-KW"/>
</dbReference>
<dbReference type="InterPro" id="IPR005320">
    <property type="entry name" value="Peptidase_S51"/>
</dbReference>
<dbReference type="GO" id="GO:0008236">
    <property type="term" value="F:serine-type peptidase activity"/>
    <property type="evidence" value="ECO:0007669"/>
    <property type="project" value="UniProtKB-KW"/>
</dbReference>
<dbReference type="InterPro" id="IPR011811">
    <property type="entry name" value="Peptidase_S51_cyanophycinase"/>
</dbReference>
<dbReference type="GO" id="GO:0006508">
    <property type="term" value="P:proteolysis"/>
    <property type="evidence" value="ECO:0007669"/>
    <property type="project" value="UniProtKB-KW"/>
</dbReference>
<evidence type="ECO:0000313" key="11">
    <source>
        <dbReference type="Proteomes" id="UP000272464"/>
    </source>
</evidence>
<keyword evidence="7 10" id="KW-0378">Hydrolase</keyword>
<dbReference type="GO" id="GO:0008241">
    <property type="term" value="F:peptidyl-dipeptidase activity"/>
    <property type="evidence" value="ECO:0007669"/>
    <property type="project" value="UniProtKB-EC"/>
</dbReference>
<feature type="active site" description="Charge relay system" evidence="9">
    <location>
        <position position="146"/>
    </location>
</feature>
<proteinExistence type="inferred from homology"/>
<evidence type="ECO:0000313" key="10">
    <source>
        <dbReference type="EMBL" id="RUT31750.1"/>
    </source>
</evidence>
<comment type="caution">
    <text evidence="10">The sequence shown here is derived from an EMBL/GenBank/DDBJ whole genome shotgun (WGS) entry which is preliminary data.</text>
</comment>
<dbReference type="Proteomes" id="UP000272464">
    <property type="component" value="Unassembled WGS sequence"/>
</dbReference>
<evidence type="ECO:0000256" key="7">
    <source>
        <dbReference type="ARBA" id="ARBA00022801"/>
    </source>
</evidence>
<dbReference type="AlphaFoldDB" id="A0A3S1B7P7"/>
<dbReference type="OrthoDB" id="9799980at2"/>
<dbReference type="InterPro" id="IPR029062">
    <property type="entry name" value="Class_I_gatase-like"/>
</dbReference>
<keyword evidence="6" id="KW-0645">Protease</keyword>
<evidence type="ECO:0000256" key="4">
    <source>
        <dbReference type="ARBA" id="ARBA00013115"/>
    </source>
</evidence>
<protein>
    <recommendedName>
        <fullName evidence="5">Cyanophycinase</fullName>
        <ecNumber evidence="4">3.4.15.6</ecNumber>
    </recommendedName>
</protein>
<reference evidence="10 11" key="1">
    <citation type="submission" date="2018-12" db="EMBL/GenBank/DDBJ databases">
        <authorList>
            <person name="Sun L."/>
            <person name="Chen Z."/>
        </authorList>
    </citation>
    <scope>NUCLEOTIDE SEQUENCE [LARGE SCALE GENOMIC DNA]</scope>
    <source>
        <strain evidence="10 11">3-5-3</strain>
    </source>
</reference>
<dbReference type="NCBIfam" id="TIGR02069">
    <property type="entry name" value="cyanophycinase"/>
    <property type="match status" value="1"/>
</dbReference>
<name>A0A3S1B7P7_9BACL</name>
<evidence type="ECO:0000256" key="6">
    <source>
        <dbReference type="ARBA" id="ARBA00022670"/>
    </source>
</evidence>
<feature type="active site" description="Charge relay system" evidence="9">
    <location>
        <position position="186"/>
    </location>
</feature>
<dbReference type="SUPFAM" id="SSF52317">
    <property type="entry name" value="Class I glutamine amidotransferase-like"/>
    <property type="match status" value="1"/>
</dbReference>
<evidence type="ECO:0000256" key="5">
    <source>
        <dbReference type="ARBA" id="ARBA00015719"/>
    </source>
</evidence>
<comment type="similarity">
    <text evidence="3">Belongs to the peptidase S51 family.</text>
</comment>
<evidence type="ECO:0000256" key="8">
    <source>
        <dbReference type="ARBA" id="ARBA00022825"/>
    </source>
</evidence>
<dbReference type="PIRSF" id="PIRSF032067">
    <property type="entry name" value="Cyanophycinase"/>
    <property type="match status" value="1"/>
</dbReference>
<keyword evidence="11" id="KW-1185">Reference proteome</keyword>
<feature type="active site" description="Charge relay system" evidence="9">
    <location>
        <position position="213"/>
    </location>
</feature>
<dbReference type="CDD" id="cd03145">
    <property type="entry name" value="GAT1_cyanophycinase"/>
    <property type="match status" value="1"/>
</dbReference>
<evidence type="ECO:0000256" key="2">
    <source>
        <dbReference type="ARBA" id="ARBA00002039"/>
    </source>
</evidence>
<accession>A0A3S1B7P7</accession>
<dbReference type="Pfam" id="PF03575">
    <property type="entry name" value="Peptidase_S51"/>
    <property type="match status" value="1"/>
</dbReference>
<dbReference type="PANTHER" id="PTHR36175:SF1">
    <property type="entry name" value="CYANOPHYCINASE"/>
    <property type="match status" value="1"/>
</dbReference>
<evidence type="ECO:0000256" key="3">
    <source>
        <dbReference type="ARBA" id="ARBA00006534"/>
    </source>
</evidence>
<dbReference type="PANTHER" id="PTHR36175">
    <property type="entry name" value="CYANOPHYCINASE"/>
    <property type="match status" value="1"/>
</dbReference>
<evidence type="ECO:0000256" key="9">
    <source>
        <dbReference type="PIRSR" id="PIRSR032067-1"/>
    </source>
</evidence>
<comment type="catalytic activity">
    <reaction evidence="1">
        <text>[L-4-(L-arginin-2-N-yl)aspartate](n) + H2O = [L-4-(L-arginin-2-N-yl)aspartate](n-1) + L-4-(L-arginin-2-N-yl)aspartate</text>
        <dbReference type="Rhea" id="RHEA:12845"/>
        <dbReference type="Rhea" id="RHEA-COMP:13728"/>
        <dbReference type="Rhea" id="RHEA-COMP:13734"/>
        <dbReference type="ChEBI" id="CHEBI:15377"/>
        <dbReference type="ChEBI" id="CHEBI:137986"/>
        <dbReference type="ChEBI" id="CHEBI:137991"/>
        <dbReference type="EC" id="3.4.15.6"/>
    </reaction>
</comment>
<gene>
    <name evidence="10" type="ORF">EJP77_10205</name>
</gene>
<keyword evidence="10" id="KW-0121">Carboxypeptidase</keyword>
<keyword evidence="8" id="KW-0720">Serine protease</keyword>
<organism evidence="10 11">
    <name type="scientific">Paenibacillus zeisoli</name>
    <dbReference type="NCBI Taxonomy" id="2496267"/>
    <lineage>
        <taxon>Bacteria</taxon>
        <taxon>Bacillati</taxon>
        <taxon>Bacillota</taxon>
        <taxon>Bacilli</taxon>
        <taxon>Bacillales</taxon>
        <taxon>Paenibacillaceae</taxon>
        <taxon>Paenibacillus</taxon>
    </lineage>
</organism>
<dbReference type="EMBL" id="RZNX01000003">
    <property type="protein sequence ID" value="RUT31750.1"/>
    <property type="molecule type" value="Genomic_DNA"/>
</dbReference>